<evidence type="ECO:0000313" key="2">
    <source>
        <dbReference type="Proteomes" id="UP000749646"/>
    </source>
</evidence>
<comment type="caution">
    <text evidence="1">The sequence shown here is derived from an EMBL/GenBank/DDBJ whole genome shotgun (WGS) entry which is preliminary data.</text>
</comment>
<dbReference type="PANTHER" id="PTHR13382">
    <property type="entry name" value="MITOCHONDRIAL ATP SYNTHASE COUPLING FACTOR B"/>
    <property type="match status" value="1"/>
</dbReference>
<evidence type="ECO:0000313" key="1">
    <source>
        <dbReference type="EMBL" id="KAF9925670.1"/>
    </source>
</evidence>
<dbReference type="OrthoDB" id="1924287at2759"/>
<dbReference type="GO" id="GO:0005737">
    <property type="term" value="C:cytoplasm"/>
    <property type="evidence" value="ECO:0007669"/>
    <property type="project" value="TreeGrafter"/>
</dbReference>
<keyword evidence="2" id="KW-1185">Reference proteome</keyword>
<sequence>MGLLAIERYLSFTPSAGSESGYESKSDDLELETESSLVSLEFTCPALKKTSNKAQNGQFLATLTTSFSVAAITGYSHLSQASRFFITLPRTLEEIIIYDAYTLSHDDVICLVDRVGPNLKSLRLDNANAISSDTLSHILTLCPNLTVLCIPRATRLDDSGVIQLKKAKCAKSLVELDLSACHTLTDACLTSLAVDDSPEQPSSPSLERSSKGKSVYGGEVACRFPNLRRLDLSYNDKMTLTGIIPLVMSLKNLCALDVSFC</sequence>
<dbReference type="InterPro" id="IPR050648">
    <property type="entry name" value="F-box_LRR-repeat"/>
</dbReference>
<dbReference type="PANTHER" id="PTHR13382:SF69">
    <property type="entry name" value="FI18408P1"/>
    <property type="match status" value="1"/>
</dbReference>
<dbReference type="AlphaFoldDB" id="A0A9P6LR31"/>
<dbReference type="EMBL" id="JAAAHW010010466">
    <property type="protein sequence ID" value="KAF9925670.1"/>
    <property type="molecule type" value="Genomic_DNA"/>
</dbReference>
<gene>
    <name evidence="1" type="ORF">BGZ65_007625</name>
</gene>
<organism evidence="1 2">
    <name type="scientific">Modicella reniformis</name>
    <dbReference type="NCBI Taxonomy" id="1440133"/>
    <lineage>
        <taxon>Eukaryota</taxon>
        <taxon>Fungi</taxon>
        <taxon>Fungi incertae sedis</taxon>
        <taxon>Mucoromycota</taxon>
        <taxon>Mortierellomycotina</taxon>
        <taxon>Mortierellomycetes</taxon>
        <taxon>Mortierellales</taxon>
        <taxon>Mortierellaceae</taxon>
        <taxon>Modicella</taxon>
    </lineage>
</organism>
<dbReference type="Gene3D" id="3.80.10.10">
    <property type="entry name" value="Ribonuclease Inhibitor"/>
    <property type="match status" value="1"/>
</dbReference>
<accession>A0A9P6LR31</accession>
<dbReference type="InterPro" id="IPR006553">
    <property type="entry name" value="Leu-rich_rpt_Cys-con_subtyp"/>
</dbReference>
<dbReference type="SUPFAM" id="SSF52047">
    <property type="entry name" value="RNI-like"/>
    <property type="match status" value="1"/>
</dbReference>
<name>A0A9P6LR31_9FUNG</name>
<protein>
    <submittedName>
        <fullName evidence="1">Uncharacterized protein</fullName>
    </submittedName>
</protein>
<feature type="non-terminal residue" evidence="1">
    <location>
        <position position="261"/>
    </location>
</feature>
<proteinExistence type="predicted"/>
<dbReference type="InterPro" id="IPR032675">
    <property type="entry name" value="LRR_dom_sf"/>
</dbReference>
<dbReference type="Proteomes" id="UP000749646">
    <property type="component" value="Unassembled WGS sequence"/>
</dbReference>
<dbReference type="SMART" id="SM00367">
    <property type="entry name" value="LRR_CC"/>
    <property type="match status" value="4"/>
</dbReference>
<reference evidence="1" key="1">
    <citation type="journal article" date="2020" name="Fungal Divers.">
        <title>Resolving the Mortierellaceae phylogeny through synthesis of multi-gene phylogenetics and phylogenomics.</title>
        <authorList>
            <person name="Vandepol N."/>
            <person name="Liber J."/>
            <person name="Desiro A."/>
            <person name="Na H."/>
            <person name="Kennedy M."/>
            <person name="Barry K."/>
            <person name="Grigoriev I.V."/>
            <person name="Miller A.N."/>
            <person name="O'Donnell K."/>
            <person name="Stajich J.E."/>
            <person name="Bonito G."/>
        </authorList>
    </citation>
    <scope>NUCLEOTIDE SEQUENCE</scope>
    <source>
        <strain evidence="1">MES-2147</strain>
    </source>
</reference>